<gene>
    <name evidence="1" type="ORF">NK6_9435</name>
</gene>
<reference evidence="1 2" key="1">
    <citation type="submission" date="2014-11" db="EMBL/GenBank/DDBJ databases">
        <title>Symbiosis island explosion on the genome of extra-slow-growing strains of soybean bradyrhizobia with massive insertion sequences.</title>
        <authorList>
            <person name="Iida T."/>
            <person name="Minamisawa K."/>
        </authorList>
    </citation>
    <scope>NUCLEOTIDE SEQUENCE [LARGE SCALE GENOMIC DNA]</scope>
    <source>
        <strain evidence="1 2">NK6</strain>
    </source>
</reference>
<sequence>MDRYIQGSVSTQAAVHGDNVSFSHLETLSN</sequence>
<dbReference type="EMBL" id="AP014685">
    <property type="protein sequence ID" value="BAR62574.1"/>
    <property type="molecule type" value="Genomic_DNA"/>
</dbReference>
<dbReference type="AlphaFoldDB" id="A0A0E4FY99"/>
<organism evidence="1 2">
    <name type="scientific">Bradyrhizobium diazoefficiens</name>
    <dbReference type="NCBI Taxonomy" id="1355477"/>
    <lineage>
        <taxon>Bacteria</taxon>
        <taxon>Pseudomonadati</taxon>
        <taxon>Pseudomonadota</taxon>
        <taxon>Alphaproteobacteria</taxon>
        <taxon>Hyphomicrobiales</taxon>
        <taxon>Nitrobacteraceae</taxon>
        <taxon>Bradyrhizobium</taxon>
    </lineage>
</organism>
<protein>
    <submittedName>
        <fullName evidence="1">Uncharacterized protein</fullName>
    </submittedName>
</protein>
<dbReference type="Proteomes" id="UP000063308">
    <property type="component" value="Chromosome"/>
</dbReference>
<evidence type="ECO:0000313" key="2">
    <source>
        <dbReference type="Proteomes" id="UP000063308"/>
    </source>
</evidence>
<name>A0A0E4FY99_9BRAD</name>
<proteinExistence type="predicted"/>
<accession>A0A0E4FY99</accession>
<evidence type="ECO:0000313" key="1">
    <source>
        <dbReference type="EMBL" id="BAR62574.1"/>
    </source>
</evidence>